<name>A0A816CDV8_ADIRI</name>
<comment type="caution">
    <text evidence="2">The sequence shown here is derived from an EMBL/GenBank/DDBJ whole genome shotgun (WGS) entry which is preliminary data.</text>
</comment>
<evidence type="ECO:0000256" key="1">
    <source>
        <dbReference type="SAM" id="MobiDB-lite"/>
    </source>
</evidence>
<accession>A0A816CDV8</accession>
<dbReference type="SUPFAM" id="SSF52266">
    <property type="entry name" value="SGNH hydrolase"/>
    <property type="match status" value="1"/>
</dbReference>
<sequence length="398" mass="45433">MSHHQPSYYSESPTASSPYYLQNHSSPLPLVQRFSHLSLSSADSHHSPVFPPMSLERDRRFSDHHPHSPALPIQHLSLNSPTHLHHQSLSTHNTLRPAFLLLADSHGRFFPPLFETPEYSITTKSISGLSWLNSYNSSLCTSSFLISSSFSTDIATFSRVLFLIGSNSIRTTRAPVIIQQIASLIASLRTTYPHLAHPAAIGIIYTFPCYKPSRAFPTLSSLHSNLTEYNSLLRDLACSQNFLLLDLFVAPTHLSRDGLHLHPSHCSMIWSSIMTYFASSVRVTHPSSTLETVALPLSRTHTRSRTALTSRNRKRHRKLRLRQQCFVVVRNIDPLWRLSDVRNYLDHQQIVYANIPNFRHQQVSIRFHNLLRQEHAERTLSPDAFDAPHYHLWKCHGH</sequence>
<dbReference type="AlphaFoldDB" id="A0A816CDV8"/>
<keyword evidence="3" id="KW-1185">Reference proteome</keyword>
<evidence type="ECO:0008006" key="4">
    <source>
        <dbReference type="Google" id="ProtNLM"/>
    </source>
</evidence>
<gene>
    <name evidence="2" type="ORF">XAT740_LOCUS49981</name>
</gene>
<feature type="compositionally biased region" description="Basic and acidic residues" evidence="1">
    <location>
        <begin position="55"/>
        <end position="66"/>
    </location>
</feature>
<dbReference type="Gene3D" id="3.40.50.1110">
    <property type="entry name" value="SGNH hydrolase"/>
    <property type="match status" value="1"/>
</dbReference>
<dbReference type="InterPro" id="IPR036514">
    <property type="entry name" value="SGNH_hydro_sf"/>
</dbReference>
<organism evidence="2 3">
    <name type="scientific">Adineta ricciae</name>
    <name type="common">Rotifer</name>
    <dbReference type="NCBI Taxonomy" id="249248"/>
    <lineage>
        <taxon>Eukaryota</taxon>
        <taxon>Metazoa</taxon>
        <taxon>Spiralia</taxon>
        <taxon>Gnathifera</taxon>
        <taxon>Rotifera</taxon>
        <taxon>Eurotatoria</taxon>
        <taxon>Bdelloidea</taxon>
        <taxon>Adinetida</taxon>
        <taxon>Adinetidae</taxon>
        <taxon>Adineta</taxon>
    </lineage>
</organism>
<dbReference type="Proteomes" id="UP000663828">
    <property type="component" value="Unassembled WGS sequence"/>
</dbReference>
<evidence type="ECO:0000313" key="3">
    <source>
        <dbReference type="Proteomes" id="UP000663828"/>
    </source>
</evidence>
<protein>
    <recommendedName>
        <fullName evidence="4">GDSL esterase/lipase</fullName>
    </recommendedName>
</protein>
<proteinExistence type="predicted"/>
<reference evidence="2" key="1">
    <citation type="submission" date="2021-02" db="EMBL/GenBank/DDBJ databases">
        <authorList>
            <person name="Nowell W R."/>
        </authorList>
    </citation>
    <scope>NUCLEOTIDE SEQUENCE</scope>
</reference>
<evidence type="ECO:0000313" key="2">
    <source>
        <dbReference type="EMBL" id="CAF1619087.1"/>
    </source>
</evidence>
<feature type="region of interest" description="Disordered" evidence="1">
    <location>
        <begin position="44"/>
        <end position="66"/>
    </location>
</feature>
<dbReference type="EMBL" id="CAJNOR010007542">
    <property type="protein sequence ID" value="CAF1619087.1"/>
    <property type="molecule type" value="Genomic_DNA"/>
</dbReference>